<comment type="caution">
    <text evidence="2">The sequence shown here is derived from an EMBL/GenBank/DDBJ whole genome shotgun (WGS) entry which is preliminary data.</text>
</comment>
<feature type="region of interest" description="Disordered" evidence="1">
    <location>
        <begin position="32"/>
        <end position="77"/>
    </location>
</feature>
<protein>
    <submittedName>
        <fullName evidence="2">Uncharacterized protein</fullName>
    </submittedName>
</protein>
<dbReference type="AlphaFoldDB" id="A0A9W7ANL1"/>
<dbReference type="EMBL" id="BLQM01000162">
    <property type="protein sequence ID" value="GMH71065.1"/>
    <property type="molecule type" value="Genomic_DNA"/>
</dbReference>
<proteinExistence type="predicted"/>
<reference evidence="3" key="1">
    <citation type="journal article" date="2023" name="Commun. Biol.">
        <title>Genome analysis of Parmales, the sister group of diatoms, reveals the evolutionary specialization of diatoms from phago-mixotrophs to photoautotrophs.</title>
        <authorList>
            <person name="Ban H."/>
            <person name="Sato S."/>
            <person name="Yoshikawa S."/>
            <person name="Yamada K."/>
            <person name="Nakamura Y."/>
            <person name="Ichinomiya M."/>
            <person name="Sato N."/>
            <person name="Blanc-Mathieu R."/>
            <person name="Endo H."/>
            <person name="Kuwata A."/>
            <person name="Ogata H."/>
        </authorList>
    </citation>
    <scope>NUCLEOTIDE SEQUENCE [LARGE SCALE GENOMIC DNA]</scope>
</reference>
<gene>
    <name evidence="2" type="ORF">TL16_g05562</name>
</gene>
<name>A0A9W7ANL1_9STRA</name>
<evidence type="ECO:0000313" key="3">
    <source>
        <dbReference type="Proteomes" id="UP001162640"/>
    </source>
</evidence>
<sequence>MLLAPSHLRVSVTVLNKQLEEPRQTIRISEDGRGLRRRGGCRGENIEEPLRVASRQPQVHAVGDGGEEPRVEYLRRA</sequence>
<evidence type="ECO:0000256" key="1">
    <source>
        <dbReference type="SAM" id="MobiDB-lite"/>
    </source>
</evidence>
<feature type="compositionally biased region" description="Basic and acidic residues" evidence="1">
    <location>
        <begin position="67"/>
        <end position="77"/>
    </location>
</feature>
<dbReference type="Proteomes" id="UP001162640">
    <property type="component" value="Unassembled WGS sequence"/>
</dbReference>
<organism evidence="2 3">
    <name type="scientific">Triparma laevis f. inornata</name>
    <dbReference type="NCBI Taxonomy" id="1714386"/>
    <lineage>
        <taxon>Eukaryota</taxon>
        <taxon>Sar</taxon>
        <taxon>Stramenopiles</taxon>
        <taxon>Ochrophyta</taxon>
        <taxon>Bolidophyceae</taxon>
        <taxon>Parmales</taxon>
        <taxon>Triparmaceae</taxon>
        <taxon>Triparma</taxon>
    </lineage>
</organism>
<evidence type="ECO:0000313" key="2">
    <source>
        <dbReference type="EMBL" id="GMH71065.1"/>
    </source>
</evidence>
<accession>A0A9W7ANL1</accession>